<dbReference type="GO" id="GO:0005634">
    <property type="term" value="C:nucleus"/>
    <property type="evidence" value="ECO:0007669"/>
    <property type="project" value="TreeGrafter"/>
</dbReference>
<name>A0A5N7CHV6_PETAA</name>
<dbReference type="InterPro" id="IPR050593">
    <property type="entry name" value="LovG"/>
</dbReference>
<dbReference type="Proteomes" id="UP000326877">
    <property type="component" value="Unassembled WGS sequence"/>
</dbReference>
<evidence type="ECO:0000313" key="4">
    <source>
        <dbReference type="EMBL" id="KAE8393744.1"/>
    </source>
</evidence>
<dbReference type="OrthoDB" id="414698at2759"/>
<protein>
    <submittedName>
        <fullName evidence="4">Serine hydrolase FSH</fullName>
    </submittedName>
</protein>
<sequence length="284" mass="31690">MTIDTDPTLHLPRILCLHGGGTNARIFRMQCRILERTLRPHFRLVYAEATLPARPGPDVTSVYKGYGPFKAWLRIHPEDPIQNAYDIIDKIETSLTAAQEDDDYRGATGEWVGLLGFSQGAHLAASILATQQELRRRGGEHSVWPRYRFAVLLAGRGPLRWLCPDLPMPTGFVDAAQCTTGCEQPVVRGELLLRVPTVHVHGLADPGLELHRALLYRYCDHRAVALVEWGGEHRVPIKGKDIAPIVQQILTVAWRAGVLGESTEVLAKGYGIEGWIERFQIDLL</sequence>
<reference evidence="4" key="1">
    <citation type="submission" date="2019-04" db="EMBL/GenBank/DDBJ databases">
        <title>Friends and foes A comparative genomics studyof 23 Aspergillus species from section Flavi.</title>
        <authorList>
            <consortium name="DOE Joint Genome Institute"/>
            <person name="Kjaerbolling I."/>
            <person name="Vesth T."/>
            <person name="Frisvad J.C."/>
            <person name="Nybo J.L."/>
            <person name="Theobald S."/>
            <person name="Kildgaard S."/>
            <person name="Isbrandt T."/>
            <person name="Kuo A."/>
            <person name="Sato A."/>
            <person name="Lyhne E.K."/>
            <person name="Kogle M.E."/>
            <person name="Wiebenga A."/>
            <person name="Kun R.S."/>
            <person name="Lubbers R.J."/>
            <person name="Makela M.R."/>
            <person name="Barry K."/>
            <person name="Chovatia M."/>
            <person name="Clum A."/>
            <person name="Daum C."/>
            <person name="Haridas S."/>
            <person name="He G."/>
            <person name="LaButti K."/>
            <person name="Lipzen A."/>
            <person name="Mondo S."/>
            <person name="Riley R."/>
            <person name="Salamov A."/>
            <person name="Simmons B.A."/>
            <person name="Magnuson J.K."/>
            <person name="Henrissat B."/>
            <person name="Mortensen U.H."/>
            <person name="Larsen T.O."/>
            <person name="Devries R.P."/>
            <person name="Grigoriev I.V."/>
            <person name="Machida M."/>
            <person name="Baker S.E."/>
            <person name="Andersen M.R."/>
        </authorList>
    </citation>
    <scope>NUCLEOTIDE SEQUENCE [LARGE SCALE GENOMIC DNA]</scope>
    <source>
        <strain evidence="4">IBT 14317</strain>
    </source>
</reference>
<evidence type="ECO:0000256" key="1">
    <source>
        <dbReference type="ARBA" id="ARBA00005863"/>
    </source>
</evidence>
<dbReference type="PANTHER" id="PTHR48070">
    <property type="entry name" value="ESTERASE OVCA2"/>
    <property type="match status" value="1"/>
</dbReference>
<organism evidence="4">
    <name type="scientific">Petromyces alliaceus</name>
    <name type="common">Aspergillus alliaceus</name>
    <dbReference type="NCBI Taxonomy" id="209559"/>
    <lineage>
        <taxon>Eukaryota</taxon>
        <taxon>Fungi</taxon>
        <taxon>Dikarya</taxon>
        <taxon>Ascomycota</taxon>
        <taxon>Pezizomycotina</taxon>
        <taxon>Eurotiomycetes</taxon>
        <taxon>Eurotiomycetidae</taxon>
        <taxon>Eurotiales</taxon>
        <taxon>Aspergillaceae</taxon>
        <taxon>Aspergillus</taxon>
        <taxon>Aspergillus subgen. Circumdati</taxon>
    </lineage>
</organism>
<dbReference type="GO" id="GO:0044550">
    <property type="term" value="P:secondary metabolite biosynthetic process"/>
    <property type="evidence" value="ECO:0007669"/>
    <property type="project" value="TreeGrafter"/>
</dbReference>
<dbReference type="Gene3D" id="3.40.50.1820">
    <property type="entry name" value="alpha/beta hydrolase"/>
    <property type="match status" value="1"/>
</dbReference>
<evidence type="ECO:0000256" key="2">
    <source>
        <dbReference type="ARBA" id="ARBA00022801"/>
    </source>
</evidence>
<proteinExistence type="inferred from homology"/>
<dbReference type="PANTHER" id="PTHR48070:SF3">
    <property type="entry name" value="ESTERASE DBAE-RELATED"/>
    <property type="match status" value="1"/>
</dbReference>
<dbReference type="Pfam" id="PF03959">
    <property type="entry name" value="FSH1"/>
    <property type="match status" value="1"/>
</dbReference>
<dbReference type="EMBL" id="ML735227">
    <property type="protein sequence ID" value="KAE8393744.1"/>
    <property type="molecule type" value="Genomic_DNA"/>
</dbReference>
<feature type="domain" description="Serine hydrolase" evidence="3">
    <location>
        <begin position="12"/>
        <end position="241"/>
    </location>
</feature>
<dbReference type="GO" id="GO:0005737">
    <property type="term" value="C:cytoplasm"/>
    <property type="evidence" value="ECO:0007669"/>
    <property type="project" value="TreeGrafter"/>
</dbReference>
<dbReference type="AlphaFoldDB" id="A0A5N7CHV6"/>
<gene>
    <name evidence="4" type="ORF">BDV23DRAFT_180193</name>
</gene>
<comment type="similarity">
    <text evidence="1">Belongs to the LovG family.</text>
</comment>
<keyword evidence="2 4" id="KW-0378">Hydrolase</keyword>
<dbReference type="SUPFAM" id="SSF53474">
    <property type="entry name" value="alpha/beta-Hydrolases"/>
    <property type="match status" value="1"/>
</dbReference>
<dbReference type="GO" id="GO:0016787">
    <property type="term" value="F:hydrolase activity"/>
    <property type="evidence" value="ECO:0007669"/>
    <property type="project" value="UniProtKB-KW"/>
</dbReference>
<evidence type="ECO:0000259" key="3">
    <source>
        <dbReference type="Pfam" id="PF03959"/>
    </source>
</evidence>
<dbReference type="InterPro" id="IPR005645">
    <property type="entry name" value="FSH-like_dom"/>
</dbReference>
<dbReference type="InterPro" id="IPR029058">
    <property type="entry name" value="AB_hydrolase_fold"/>
</dbReference>
<accession>A0A5N7CHV6</accession>